<organism evidence="2 3">
    <name type="scientific">Somion occarium</name>
    <dbReference type="NCBI Taxonomy" id="3059160"/>
    <lineage>
        <taxon>Eukaryota</taxon>
        <taxon>Fungi</taxon>
        <taxon>Dikarya</taxon>
        <taxon>Basidiomycota</taxon>
        <taxon>Agaricomycotina</taxon>
        <taxon>Agaricomycetes</taxon>
        <taxon>Polyporales</taxon>
        <taxon>Cerrenaceae</taxon>
        <taxon>Somion</taxon>
    </lineage>
</organism>
<gene>
    <name evidence="2" type="ORF">GFSPODELE1_LOCUS6319</name>
</gene>
<dbReference type="Proteomes" id="UP001497453">
    <property type="component" value="Chromosome 4"/>
</dbReference>
<reference evidence="3" key="1">
    <citation type="submission" date="2024-04" db="EMBL/GenBank/DDBJ databases">
        <authorList>
            <person name="Shaw F."/>
            <person name="Minotto A."/>
        </authorList>
    </citation>
    <scope>NUCLEOTIDE SEQUENCE [LARGE SCALE GENOMIC DNA]</scope>
</reference>
<feature type="compositionally biased region" description="Low complexity" evidence="1">
    <location>
        <begin position="228"/>
        <end position="261"/>
    </location>
</feature>
<protein>
    <recommendedName>
        <fullName evidence="4">C2H2-type domain-containing protein</fullName>
    </recommendedName>
</protein>
<feature type="compositionally biased region" description="Low complexity" evidence="1">
    <location>
        <begin position="295"/>
        <end position="327"/>
    </location>
</feature>
<evidence type="ECO:0000313" key="3">
    <source>
        <dbReference type="Proteomes" id="UP001497453"/>
    </source>
</evidence>
<accession>A0ABP1DJW9</accession>
<evidence type="ECO:0008006" key="4">
    <source>
        <dbReference type="Google" id="ProtNLM"/>
    </source>
</evidence>
<evidence type="ECO:0000256" key="1">
    <source>
        <dbReference type="SAM" id="MobiDB-lite"/>
    </source>
</evidence>
<proteinExistence type="predicted"/>
<evidence type="ECO:0000313" key="2">
    <source>
        <dbReference type="EMBL" id="CAL1707348.1"/>
    </source>
</evidence>
<feature type="region of interest" description="Disordered" evidence="1">
    <location>
        <begin position="277"/>
        <end position="336"/>
    </location>
</feature>
<dbReference type="EMBL" id="OZ037947">
    <property type="protein sequence ID" value="CAL1707348.1"/>
    <property type="molecule type" value="Genomic_DNA"/>
</dbReference>
<feature type="region of interest" description="Disordered" evidence="1">
    <location>
        <begin position="63"/>
        <end position="82"/>
    </location>
</feature>
<keyword evidence="3" id="KW-1185">Reference proteome</keyword>
<name>A0ABP1DJW9_9APHY</name>
<feature type="region of interest" description="Disordered" evidence="1">
    <location>
        <begin position="1"/>
        <end position="25"/>
    </location>
</feature>
<sequence length="418" mass="45955">MPKTRRARRNDASLPYTRKNPTQDAARASLEYTISLSEATLLKATRQRQQSLLIQHGRDPNLYSPENLFHRPPKTTNTQKDLKPEEKKIACTLCENSAVKQKGSKAWKTQPISVDDRSRGRHCYGHQAHWEALARVLSIDPHELQAYWGCPVPGCSTTMFVVRLEGIKSHFKTHREEELEALLGKTLECCGHKFQVIKKAKGRQSSTSSSSAVKTGVIPVSQHEDHPSSSSSPSSSRLSPSPPSSFSGSFSFSSPSPSTSSIAPEINLNSSDWQFFTKTTTTPGPVSTPAPPTTPSLSPDSSPSDFASSVDTSPGSPDDSSLGSILSAPTASTSGEDYYTPISNSELFEYSQTSASSSFTWDDSLLDPSYFQIDEQMDAIYRAERSIVPSSFLVDQVCYDNAFDDPFNDYEPVLITRY</sequence>
<feature type="region of interest" description="Disordered" evidence="1">
    <location>
        <begin position="201"/>
        <end position="264"/>
    </location>
</feature>